<dbReference type="Pfam" id="PF00005">
    <property type="entry name" value="ABC_tran"/>
    <property type="match status" value="1"/>
</dbReference>
<sequence length="210" mass="21941">MTIEVRSAVKRRGTRLLWNGLSFDVGAGEFVTVLGPSGSGKSTLLDCIGHLDRFDAGTLRVGGVAAGRSNRRARAVRRRSLGYLFQDFGLVPELTAAENIAIAVPRRLRDGRAAARALGTVGLTGVASRRAFELSGGEQQRVALARLFVKRPAVILADEPTSALDAANEGLVLDTLRDLAGKGAAVLVATHSAGVQAVSDRSVVLSGAVD</sequence>
<reference evidence="4 5" key="1">
    <citation type="journal article" date="2016" name="Front. Microbiol.">
        <title>Genomic Resource of Rice Seed Associated Bacteria.</title>
        <authorList>
            <person name="Midha S."/>
            <person name="Bansal K."/>
            <person name="Sharma S."/>
            <person name="Kumar N."/>
            <person name="Patil P.P."/>
            <person name="Chaudhry V."/>
            <person name="Patil P.B."/>
        </authorList>
    </citation>
    <scope>NUCLEOTIDE SEQUENCE [LARGE SCALE GENOMIC DNA]</scope>
    <source>
        <strain evidence="4 5">NS184</strain>
    </source>
</reference>
<dbReference type="SMART" id="SM00382">
    <property type="entry name" value="AAA"/>
    <property type="match status" value="1"/>
</dbReference>
<dbReference type="InterPro" id="IPR003439">
    <property type="entry name" value="ABC_transporter-like_ATP-bd"/>
</dbReference>
<dbReference type="PATRIC" id="fig|33881.3.peg.1226"/>
<dbReference type="RefSeq" id="WP_058725044.1">
    <property type="nucleotide sequence ID" value="NZ_LDQC01000026.1"/>
</dbReference>
<dbReference type="SUPFAM" id="SSF52540">
    <property type="entry name" value="P-loop containing nucleoside triphosphate hydrolases"/>
    <property type="match status" value="1"/>
</dbReference>
<gene>
    <name evidence="4" type="ORF">NS184_04765</name>
</gene>
<dbReference type="GO" id="GO:0005524">
    <property type="term" value="F:ATP binding"/>
    <property type="evidence" value="ECO:0007669"/>
    <property type="project" value="UniProtKB-KW"/>
</dbReference>
<dbReference type="InterPro" id="IPR027417">
    <property type="entry name" value="P-loop_NTPase"/>
</dbReference>
<evidence type="ECO:0000256" key="1">
    <source>
        <dbReference type="ARBA" id="ARBA00022741"/>
    </source>
</evidence>
<dbReference type="Gene3D" id="3.40.50.300">
    <property type="entry name" value="P-loop containing nucleotide triphosphate hydrolases"/>
    <property type="match status" value="1"/>
</dbReference>
<comment type="caution">
    <text evidence="4">The sequence shown here is derived from an EMBL/GenBank/DDBJ whole genome shotgun (WGS) entry which is preliminary data.</text>
</comment>
<dbReference type="PROSITE" id="PS00211">
    <property type="entry name" value="ABC_TRANSPORTER_1"/>
    <property type="match status" value="1"/>
</dbReference>
<accession>A0A175S173</accession>
<dbReference type="InterPro" id="IPR015854">
    <property type="entry name" value="ABC_transpr_LolD-like"/>
</dbReference>
<evidence type="ECO:0000259" key="3">
    <source>
        <dbReference type="PROSITE" id="PS50893"/>
    </source>
</evidence>
<organism evidence="4 5">
    <name type="scientific">Curtobacterium luteum</name>
    <dbReference type="NCBI Taxonomy" id="33881"/>
    <lineage>
        <taxon>Bacteria</taxon>
        <taxon>Bacillati</taxon>
        <taxon>Actinomycetota</taxon>
        <taxon>Actinomycetes</taxon>
        <taxon>Micrococcales</taxon>
        <taxon>Microbacteriaceae</taxon>
        <taxon>Curtobacterium</taxon>
    </lineage>
</organism>
<proteinExistence type="predicted"/>
<dbReference type="STRING" id="33881.NS184_04765"/>
<protein>
    <recommendedName>
        <fullName evidence="3">ABC transporter domain-containing protein</fullName>
    </recommendedName>
</protein>
<dbReference type="PANTHER" id="PTHR24220:SF685">
    <property type="entry name" value="ABC TRANSPORTER RELATED"/>
    <property type="match status" value="1"/>
</dbReference>
<dbReference type="AlphaFoldDB" id="A0A175S173"/>
<dbReference type="GO" id="GO:0016887">
    <property type="term" value="F:ATP hydrolysis activity"/>
    <property type="evidence" value="ECO:0007669"/>
    <property type="project" value="InterPro"/>
</dbReference>
<dbReference type="GO" id="GO:0005886">
    <property type="term" value="C:plasma membrane"/>
    <property type="evidence" value="ECO:0007669"/>
    <property type="project" value="TreeGrafter"/>
</dbReference>
<dbReference type="GO" id="GO:0022857">
    <property type="term" value="F:transmembrane transporter activity"/>
    <property type="evidence" value="ECO:0007669"/>
    <property type="project" value="TreeGrafter"/>
</dbReference>
<evidence type="ECO:0000313" key="4">
    <source>
        <dbReference type="EMBL" id="KTR08883.1"/>
    </source>
</evidence>
<dbReference type="PANTHER" id="PTHR24220">
    <property type="entry name" value="IMPORT ATP-BINDING PROTEIN"/>
    <property type="match status" value="1"/>
</dbReference>
<evidence type="ECO:0000256" key="2">
    <source>
        <dbReference type="ARBA" id="ARBA00022840"/>
    </source>
</evidence>
<keyword evidence="1" id="KW-0547">Nucleotide-binding</keyword>
<name>A0A175S173_9MICO</name>
<dbReference type="InterPro" id="IPR017871">
    <property type="entry name" value="ABC_transporter-like_CS"/>
</dbReference>
<dbReference type="Proteomes" id="UP000078252">
    <property type="component" value="Unassembled WGS sequence"/>
</dbReference>
<dbReference type="OrthoDB" id="4425833at2"/>
<feature type="domain" description="ABC transporter" evidence="3">
    <location>
        <begin position="3"/>
        <end position="209"/>
    </location>
</feature>
<dbReference type="InterPro" id="IPR003593">
    <property type="entry name" value="AAA+_ATPase"/>
</dbReference>
<keyword evidence="2" id="KW-0067">ATP-binding</keyword>
<evidence type="ECO:0000313" key="5">
    <source>
        <dbReference type="Proteomes" id="UP000078252"/>
    </source>
</evidence>
<dbReference type="EMBL" id="LDQC01000026">
    <property type="protein sequence ID" value="KTR08883.1"/>
    <property type="molecule type" value="Genomic_DNA"/>
</dbReference>
<dbReference type="PROSITE" id="PS50893">
    <property type="entry name" value="ABC_TRANSPORTER_2"/>
    <property type="match status" value="1"/>
</dbReference>